<organism evidence="3 4">
    <name type="scientific">Spirosoma utsteinense</name>
    <dbReference type="NCBI Taxonomy" id="2585773"/>
    <lineage>
        <taxon>Bacteria</taxon>
        <taxon>Pseudomonadati</taxon>
        <taxon>Bacteroidota</taxon>
        <taxon>Cytophagia</taxon>
        <taxon>Cytophagales</taxon>
        <taxon>Cytophagaceae</taxon>
        <taxon>Spirosoma</taxon>
    </lineage>
</organism>
<dbReference type="InterPro" id="IPR003788">
    <property type="entry name" value="NDUFAF7"/>
</dbReference>
<name>A0ABR6W5N7_9BACT</name>
<gene>
    <name evidence="3" type="ORF">FH603_1608</name>
</gene>
<dbReference type="InterPro" id="IPR029063">
    <property type="entry name" value="SAM-dependent_MTases_sf"/>
</dbReference>
<dbReference type="SUPFAM" id="SSF53335">
    <property type="entry name" value="S-adenosyl-L-methionine-dependent methyltransferases"/>
    <property type="match status" value="1"/>
</dbReference>
<dbReference type="GO" id="GO:0032259">
    <property type="term" value="P:methylation"/>
    <property type="evidence" value="ECO:0007669"/>
    <property type="project" value="UniProtKB-KW"/>
</dbReference>
<dbReference type="GO" id="GO:0008168">
    <property type="term" value="F:methyltransferase activity"/>
    <property type="evidence" value="ECO:0007669"/>
    <property type="project" value="UniProtKB-KW"/>
</dbReference>
<accession>A0ABR6W5N7</accession>
<dbReference type="Proteomes" id="UP000700732">
    <property type="component" value="Unassembled WGS sequence"/>
</dbReference>
<dbReference type="EMBL" id="VFIA01000007">
    <property type="protein sequence ID" value="MBC3791110.1"/>
    <property type="molecule type" value="Genomic_DNA"/>
</dbReference>
<dbReference type="Pfam" id="PF02636">
    <property type="entry name" value="Methyltransf_28"/>
    <property type="match status" value="1"/>
</dbReference>
<reference evidence="3 4" key="1">
    <citation type="submission" date="2019-06" db="EMBL/GenBank/DDBJ databases">
        <title>Spirosoma utsteinense sp. nov. isolated from Antarctic ice-free soils.</title>
        <authorList>
            <person name="Tahon G."/>
        </authorList>
    </citation>
    <scope>NUCLEOTIDE SEQUENCE [LARGE SCALE GENOMIC DNA]</scope>
    <source>
        <strain evidence="3 4">LMG 31447</strain>
    </source>
</reference>
<dbReference type="InterPro" id="IPR038375">
    <property type="entry name" value="NDUFAF7_sf"/>
</dbReference>
<dbReference type="PANTHER" id="PTHR12049">
    <property type="entry name" value="PROTEIN ARGININE METHYLTRANSFERASE NDUFAF7, MITOCHONDRIAL"/>
    <property type="match status" value="1"/>
</dbReference>
<evidence type="ECO:0000313" key="4">
    <source>
        <dbReference type="Proteomes" id="UP000700732"/>
    </source>
</evidence>
<keyword evidence="4" id="KW-1185">Reference proteome</keyword>
<evidence type="ECO:0000256" key="2">
    <source>
        <dbReference type="ARBA" id="ARBA00022679"/>
    </source>
</evidence>
<proteinExistence type="predicted"/>
<sequence length="367" mass="41117">MTLPERIIQKIKQQGPIPFQEFMEMCLYYPGLGYYTSPATKIGPTGDFYTSSCLTPVFGALIGKQLEEMWVILGKEPFTIVEYGAGTGALCADILLYLKNNASLYDQLRYCIIEKSPVMQAIERSHLTEKVSWHESIEDIPDISGCILSNELVDTFAVHPVLMDQQLMEVFVDYTTSFQEVLQPASRELTNYLNELDVRLSPGYRTEINLQAVRWIQTVATALKRGYVMTIDYGFESADLYKPGRSQGTLRCYRNHTTNTNLYEQIGSQDITTYINFSALAHWGAKQGLTKCGLTNQSHFLLAMGLIDSIEQAYAGETDIVQAARNVARIRHTLLVDMGPKFNVLIQQKGVAGQCLSGLSLLREATS</sequence>
<dbReference type="RefSeq" id="WP_186736909.1">
    <property type="nucleotide sequence ID" value="NZ_VFIA01000007.1"/>
</dbReference>
<evidence type="ECO:0000313" key="3">
    <source>
        <dbReference type="EMBL" id="MBC3791110.1"/>
    </source>
</evidence>
<protein>
    <submittedName>
        <fullName evidence="3">SAM-dependent MidA family methyltransferase</fullName>
    </submittedName>
</protein>
<dbReference type="PANTHER" id="PTHR12049:SF7">
    <property type="entry name" value="PROTEIN ARGININE METHYLTRANSFERASE NDUFAF7, MITOCHONDRIAL"/>
    <property type="match status" value="1"/>
</dbReference>
<evidence type="ECO:0000256" key="1">
    <source>
        <dbReference type="ARBA" id="ARBA00022603"/>
    </source>
</evidence>
<comment type="caution">
    <text evidence="3">The sequence shown here is derived from an EMBL/GenBank/DDBJ whole genome shotgun (WGS) entry which is preliminary data.</text>
</comment>
<keyword evidence="1 3" id="KW-0489">Methyltransferase</keyword>
<dbReference type="Gene3D" id="3.40.50.12710">
    <property type="match status" value="1"/>
</dbReference>
<keyword evidence="2" id="KW-0808">Transferase</keyword>